<evidence type="ECO:0000313" key="2">
    <source>
        <dbReference type="Proteomes" id="UP000003835"/>
    </source>
</evidence>
<keyword evidence="2" id="KW-1185">Reference proteome</keyword>
<dbReference type="HOGENOM" id="CLU_3166742_0_0_3"/>
<sequence length="47" mass="5501">MLEWKLYFFNAEGRRGLRRGTPRGLESVMCQVEMFFFVSFVPQAGLV</sequence>
<evidence type="ECO:0000313" key="1">
    <source>
        <dbReference type="EMBL" id="EDX75287.1"/>
    </source>
</evidence>
<reference evidence="1 2" key="1">
    <citation type="submission" date="2008-07" db="EMBL/GenBank/DDBJ databases">
        <authorList>
            <person name="Tandeau de Marsac N."/>
            <person name="Ferriera S."/>
            <person name="Johnson J."/>
            <person name="Kravitz S."/>
            <person name="Beeson K."/>
            <person name="Sutton G."/>
            <person name="Rogers Y.-H."/>
            <person name="Friedman R."/>
            <person name="Frazier M."/>
            <person name="Venter J.C."/>
        </authorList>
    </citation>
    <scope>NUCLEOTIDE SEQUENCE [LARGE SCALE GENOMIC DNA]</scope>
    <source>
        <strain evidence="1 2">PCC 7420</strain>
    </source>
</reference>
<dbReference type="AlphaFoldDB" id="B4VRX6"/>
<accession>B4VRX6</accession>
<organism evidence="1 2">
    <name type="scientific">Coleofasciculus chthonoplastes PCC 7420</name>
    <dbReference type="NCBI Taxonomy" id="118168"/>
    <lineage>
        <taxon>Bacteria</taxon>
        <taxon>Bacillati</taxon>
        <taxon>Cyanobacteriota</taxon>
        <taxon>Cyanophyceae</taxon>
        <taxon>Coleofasciculales</taxon>
        <taxon>Coleofasciculaceae</taxon>
        <taxon>Coleofasciculus</taxon>
    </lineage>
</organism>
<name>B4VRX6_9CYAN</name>
<dbReference type="Proteomes" id="UP000003835">
    <property type="component" value="Unassembled WGS sequence"/>
</dbReference>
<proteinExistence type="predicted"/>
<protein>
    <submittedName>
        <fullName evidence="1">Uncharacterized protein</fullName>
    </submittedName>
</protein>
<dbReference type="EMBL" id="DS989850">
    <property type="protein sequence ID" value="EDX75287.1"/>
    <property type="molecule type" value="Genomic_DNA"/>
</dbReference>
<gene>
    <name evidence="1" type="ORF">MC7420_2291</name>
</gene>